<gene>
    <name evidence="2" type="ORF">M5X19_32690</name>
</gene>
<keyword evidence="3" id="KW-1185">Reference proteome</keyword>
<dbReference type="Pfam" id="PF00581">
    <property type="entry name" value="Rhodanese"/>
    <property type="match status" value="1"/>
</dbReference>
<comment type="caution">
    <text evidence="2">The sequence shown here is derived from an EMBL/GenBank/DDBJ whole genome shotgun (WGS) entry which is preliminary data.</text>
</comment>
<name>A0ABT4GN02_9BACL</name>
<dbReference type="SMART" id="SM00450">
    <property type="entry name" value="RHOD"/>
    <property type="match status" value="1"/>
</dbReference>
<evidence type="ECO:0000259" key="1">
    <source>
        <dbReference type="PROSITE" id="PS50206"/>
    </source>
</evidence>
<dbReference type="PANTHER" id="PTHR43031:SF17">
    <property type="entry name" value="SULFURTRANSFERASE YTWF-RELATED"/>
    <property type="match status" value="1"/>
</dbReference>
<proteinExistence type="predicted"/>
<dbReference type="SUPFAM" id="SSF52821">
    <property type="entry name" value="Rhodanese/Cell cycle control phosphatase"/>
    <property type="match status" value="1"/>
</dbReference>
<dbReference type="InterPro" id="IPR036873">
    <property type="entry name" value="Rhodanese-like_dom_sf"/>
</dbReference>
<feature type="domain" description="Rhodanese" evidence="1">
    <location>
        <begin position="18"/>
        <end position="103"/>
    </location>
</feature>
<organism evidence="2 3">
    <name type="scientific">Paenibacillus alginolyticus</name>
    <dbReference type="NCBI Taxonomy" id="59839"/>
    <lineage>
        <taxon>Bacteria</taxon>
        <taxon>Bacillati</taxon>
        <taxon>Bacillota</taxon>
        <taxon>Bacilli</taxon>
        <taxon>Bacillales</taxon>
        <taxon>Paenibacillaceae</taxon>
        <taxon>Paenibacillus</taxon>
    </lineage>
</organism>
<dbReference type="Gene3D" id="3.40.250.10">
    <property type="entry name" value="Rhodanese-like domain"/>
    <property type="match status" value="1"/>
</dbReference>
<dbReference type="RefSeq" id="WP_268618249.1">
    <property type="nucleotide sequence ID" value="NZ_JAMDMX010000151.1"/>
</dbReference>
<accession>A0ABT4GN02</accession>
<evidence type="ECO:0000313" key="2">
    <source>
        <dbReference type="EMBL" id="MCY9697579.1"/>
    </source>
</evidence>
<protein>
    <submittedName>
        <fullName evidence="2">Rhodanese-like domain-containing protein</fullName>
    </submittedName>
</protein>
<dbReference type="CDD" id="cd00158">
    <property type="entry name" value="RHOD"/>
    <property type="match status" value="1"/>
</dbReference>
<sequence>MINNWIDINQHAVIELANSPNVTLVDVREPDEFNEGHIPQAINIPLSEFTNRVTELKRENNLIVICRGGNRSKKACEHLSFLGFNHINNLVGGMLEWDGDIAKGGKK</sequence>
<dbReference type="InterPro" id="IPR001763">
    <property type="entry name" value="Rhodanese-like_dom"/>
</dbReference>
<dbReference type="InterPro" id="IPR050229">
    <property type="entry name" value="GlpE_sulfurtransferase"/>
</dbReference>
<dbReference type="PROSITE" id="PS50206">
    <property type="entry name" value="RHODANESE_3"/>
    <property type="match status" value="1"/>
</dbReference>
<reference evidence="2 3" key="1">
    <citation type="submission" date="2022-05" db="EMBL/GenBank/DDBJ databases">
        <title>Genome Sequencing of Bee-Associated Microbes.</title>
        <authorList>
            <person name="Dunlap C."/>
        </authorList>
    </citation>
    <scope>NUCLEOTIDE SEQUENCE [LARGE SCALE GENOMIC DNA]</scope>
    <source>
        <strain evidence="2 3">NRRL B-14421</strain>
    </source>
</reference>
<dbReference type="Proteomes" id="UP001527099">
    <property type="component" value="Unassembled WGS sequence"/>
</dbReference>
<evidence type="ECO:0000313" key="3">
    <source>
        <dbReference type="Proteomes" id="UP001527099"/>
    </source>
</evidence>
<dbReference type="PANTHER" id="PTHR43031">
    <property type="entry name" value="FAD-DEPENDENT OXIDOREDUCTASE"/>
    <property type="match status" value="1"/>
</dbReference>
<dbReference type="EMBL" id="JAMDMX010000151">
    <property type="protein sequence ID" value="MCY9697579.1"/>
    <property type="molecule type" value="Genomic_DNA"/>
</dbReference>